<dbReference type="Pfam" id="PF10615">
    <property type="entry name" value="DUF2470"/>
    <property type="match status" value="1"/>
</dbReference>
<dbReference type="InterPro" id="IPR012349">
    <property type="entry name" value="Split_barrel_FMN-bd"/>
</dbReference>
<name>K6ZAS7_9ALTE</name>
<evidence type="ECO:0000259" key="2">
    <source>
        <dbReference type="Pfam" id="PF13883"/>
    </source>
</evidence>
<dbReference type="PANTHER" id="PTHR13343:SF17">
    <property type="entry name" value="CELLULAR REPRESSOR OF E1A-STIMULATED GENES, ISOFORM A"/>
    <property type="match status" value="1"/>
</dbReference>
<keyword evidence="4" id="KW-1185">Reference proteome</keyword>
<dbReference type="InterPro" id="IPR055343">
    <property type="entry name" value="CREG_beta-barrel"/>
</dbReference>
<comment type="caution">
    <text evidence="3">The sequence shown here is derived from an EMBL/GenBank/DDBJ whole genome shotgun (WGS) entry which is preliminary data.</text>
</comment>
<feature type="domain" description="DUF2470" evidence="1">
    <location>
        <begin position="161"/>
        <end position="239"/>
    </location>
</feature>
<accession>K6ZAS7</accession>
<dbReference type="OrthoDB" id="9776211at2"/>
<dbReference type="EMBL" id="BAEQ01000013">
    <property type="protein sequence ID" value="GAC27462.1"/>
    <property type="molecule type" value="Genomic_DNA"/>
</dbReference>
<protein>
    <submittedName>
        <fullName evidence="3">Pyridoxamine 5'-phosphate oxidase-related, FMN-binding</fullName>
    </submittedName>
</protein>
<evidence type="ECO:0000313" key="3">
    <source>
        <dbReference type="EMBL" id="GAC27462.1"/>
    </source>
</evidence>
<dbReference type="AlphaFoldDB" id="K6ZAS7"/>
<reference evidence="4" key="1">
    <citation type="journal article" date="2014" name="Environ. Microbiol.">
        <title>Comparative genomics of the marine bacterial genus Glaciecola reveals the high degree of genomic diversity and genomic characteristic for cold adaptation.</title>
        <authorList>
            <person name="Qin Q.L."/>
            <person name="Xie B.B."/>
            <person name="Yu Y."/>
            <person name="Shu Y.L."/>
            <person name="Rong J.C."/>
            <person name="Zhang Y.J."/>
            <person name="Zhao D.L."/>
            <person name="Chen X.L."/>
            <person name="Zhang X.Y."/>
            <person name="Chen B."/>
            <person name="Zhou B.C."/>
            <person name="Zhang Y.Z."/>
        </authorList>
    </citation>
    <scope>NUCLEOTIDE SEQUENCE [LARGE SCALE GENOMIC DNA]</scope>
    <source>
        <strain evidence="4">ACAM 615</strain>
    </source>
</reference>
<organism evidence="3 4">
    <name type="scientific">Brumicola pallidula DSM 14239 = ACAM 615</name>
    <dbReference type="NCBI Taxonomy" id="1121922"/>
    <lineage>
        <taxon>Bacteria</taxon>
        <taxon>Pseudomonadati</taxon>
        <taxon>Pseudomonadota</taxon>
        <taxon>Gammaproteobacteria</taxon>
        <taxon>Alteromonadales</taxon>
        <taxon>Alteromonadaceae</taxon>
        <taxon>Brumicola</taxon>
    </lineage>
</organism>
<feature type="domain" description="CREG-like beta-barrel" evidence="2">
    <location>
        <begin position="6"/>
        <end position="149"/>
    </location>
</feature>
<dbReference type="InterPro" id="IPR037119">
    <property type="entry name" value="Haem_oxidase_HugZ-like_sf"/>
</dbReference>
<dbReference type="Gene3D" id="3.20.180.10">
    <property type="entry name" value="PNP-oxidase-like"/>
    <property type="match status" value="1"/>
</dbReference>
<dbReference type="RefSeq" id="WP_006009069.1">
    <property type="nucleotide sequence ID" value="NZ_AUAV01000012.1"/>
</dbReference>
<dbReference type="Proteomes" id="UP000006251">
    <property type="component" value="Unassembled WGS sequence"/>
</dbReference>
<dbReference type="GO" id="GO:0005737">
    <property type="term" value="C:cytoplasm"/>
    <property type="evidence" value="ECO:0007669"/>
    <property type="project" value="UniProtKB-ARBA"/>
</dbReference>
<dbReference type="Gene3D" id="2.30.110.10">
    <property type="entry name" value="Electron Transport, Fmn-binding Protein, Chain A"/>
    <property type="match status" value="1"/>
</dbReference>
<sequence length="263" mass="29291">MSNKSKHIHQAAALMRSQHTGLLSTHSVSMQGYPFGSVMPFLMTEEGNLVVYASDIAQHSRNMQEHNKVSLCVYDGKQSDSQASARVTVLGTAQADAVDAQLQEQYMAVFPQAKSYVQAHDFRFYLISTVRLRYIGGFGEIFWFSLDDWQSHMFNLAASAQGAIEHMHEDHSDALALIVAHQLQRPVIQGQVTMLSCYQHGFHYSCTTDPATDKDATHIGFICFKQPITKDHGLRQAMVVLTQEAKKNAECSNGKTETMSSTI</sequence>
<evidence type="ECO:0000313" key="4">
    <source>
        <dbReference type="Proteomes" id="UP000006251"/>
    </source>
</evidence>
<dbReference type="Pfam" id="PF13883">
    <property type="entry name" value="CREG_beta-barrel"/>
    <property type="match status" value="1"/>
</dbReference>
<evidence type="ECO:0000259" key="1">
    <source>
        <dbReference type="Pfam" id="PF10615"/>
    </source>
</evidence>
<gene>
    <name evidence="3" type="ORF">GPAL_0582</name>
</gene>
<dbReference type="STRING" id="1121922.GCA_000428905_02360"/>
<dbReference type="PANTHER" id="PTHR13343">
    <property type="entry name" value="CREG1 PROTEIN"/>
    <property type="match status" value="1"/>
</dbReference>
<proteinExistence type="predicted"/>
<dbReference type="InterPro" id="IPR019595">
    <property type="entry name" value="DUF2470"/>
</dbReference>
<dbReference type="SUPFAM" id="SSF50475">
    <property type="entry name" value="FMN-binding split barrel"/>
    <property type="match status" value="1"/>
</dbReference>